<dbReference type="Pfam" id="PF02535">
    <property type="entry name" value="Zip"/>
    <property type="match status" value="1"/>
</dbReference>
<feature type="transmembrane region" description="Helical" evidence="5">
    <location>
        <begin position="12"/>
        <end position="31"/>
    </location>
</feature>
<reference evidence="6" key="1">
    <citation type="journal article" date="2021" name="Sci. Adv.">
        <title>The American lobster genome reveals insights on longevity, neural, and immune adaptations.</title>
        <authorList>
            <person name="Polinski J.M."/>
            <person name="Zimin A.V."/>
            <person name="Clark K.F."/>
            <person name="Kohn A.B."/>
            <person name="Sadowski N."/>
            <person name="Timp W."/>
            <person name="Ptitsyn A."/>
            <person name="Khanna P."/>
            <person name="Romanova D.Y."/>
            <person name="Williams P."/>
            <person name="Greenwood S.J."/>
            <person name="Moroz L.L."/>
            <person name="Walt D.R."/>
            <person name="Bodnar A.G."/>
        </authorList>
    </citation>
    <scope>NUCLEOTIDE SEQUENCE</scope>
    <source>
        <strain evidence="6">GMGI-L3</strain>
    </source>
</reference>
<comment type="subcellular location">
    <subcellularLocation>
        <location evidence="1">Membrane</location>
        <topology evidence="1">Multi-pass membrane protein</topology>
    </subcellularLocation>
</comment>
<protein>
    <submittedName>
        <fullName evidence="6">Zinc transporter ZIP3-like 3</fullName>
    </submittedName>
</protein>
<dbReference type="PANTHER" id="PTHR11040:SF203">
    <property type="entry name" value="FI18611P1-RELATED"/>
    <property type="match status" value="1"/>
</dbReference>
<dbReference type="Proteomes" id="UP000747542">
    <property type="component" value="Unassembled WGS sequence"/>
</dbReference>
<feature type="transmembrane region" description="Helical" evidence="5">
    <location>
        <begin position="236"/>
        <end position="258"/>
    </location>
</feature>
<comment type="caution">
    <text evidence="6">The sequence shown here is derived from an EMBL/GenBank/DDBJ whole genome shotgun (WGS) entry which is preliminary data.</text>
</comment>
<keyword evidence="2 5" id="KW-0812">Transmembrane</keyword>
<feature type="transmembrane region" description="Helical" evidence="5">
    <location>
        <begin position="270"/>
        <end position="288"/>
    </location>
</feature>
<feature type="transmembrane region" description="Helical" evidence="5">
    <location>
        <begin position="89"/>
        <end position="106"/>
    </location>
</feature>
<evidence type="ECO:0000313" key="6">
    <source>
        <dbReference type="EMBL" id="KAG7168211.1"/>
    </source>
</evidence>
<dbReference type="OrthoDB" id="448280at2759"/>
<proteinExistence type="predicted"/>
<name>A0A8J5K2X2_HOMAM</name>
<evidence type="ECO:0000256" key="3">
    <source>
        <dbReference type="ARBA" id="ARBA00022989"/>
    </source>
</evidence>
<evidence type="ECO:0000313" key="7">
    <source>
        <dbReference type="Proteomes" id="UP000747542"/>
    </source>
</evidence>
<dbReference type="AlphaFoldDB" id="A0A8J5K2X2"/>
<dbReference type="InterPro" id="IPR003689">
    <property type="entry name" value="ZIP"/>
</dbReference>
<feature type="transmembrane region" description="Helical" evidence="5">
    <location>
        <begin position="46"/>
        <end position="68"/>
    </location>
</feature>
<evidence type="ECO:0000256" key="4">
    <source>
        <dbReference type="ARBA" id="ARBA00023136"/>
    </source>
</evidence>
<evidence type="ECO:0000256" key="2">
    <source>
        <dbReference type="ARBA" id="ARBA00022692"/>
    </source>
</evidence>
<organism evidence="6 7">
    <name type="scientific">Homarus americanus</name>
    <name type="common">American lobster</name>
    <dbReference type="NCBI Taxonomy" id="6706"/>
    <lineage>
        <taxon>Eukaryota</taxon>
        <taxon>Metazoa</taxon>
        <taxon>Ecdysozoa</taxon>
        <taxon>Arthropoda</taxon>
        <taxon>Crustacea</taxon>
        <taxon>Multicrustacea</taxon>
        <taxon>Malacostraca</taxon>
        <taxon>Eumalacostraca</taxon>
        <taxon>Eucarida</taxon>
        <taxon>Decapoda</taxon>
        <taxon>Pleocyemata</taxon>
        <taxon>Astacidea</taxon>
        <taxon>Nephropoidea</taxon>
        <taxon>Nephropidae</taxon>
        <taxon>Homarus</taxon>
    </lineage>
</organism>
<dbReference type="GO" id="GO:0005385">
    <property type="term" value="F:zinc ion transmembrane transporter activity"/>
    <property type="evidence" value="ECO:0007669"/>
    <property type="project" value="TreeGrafter"/>
</dbReference>
<feature type="transmembrane region" description="Helical" evidence="5">
    <location>
        <begin position="204"/>
        <end position="224"/>
    </location>
</feature>
<gene>
    <name evidence="6" type="primary">Slc39a3-L3</name>
    <name evidence="6" type="ORF">Hamer_G016851</name>
</gene>
<evidence type="ECO:0000256" key="5">
    <source>
        <dbReference type="SAM" id="Phobius"/>
    </source>
</evidence>
<keyword evidence="3 5" id="KW-1133">Transmembrane helix</keyword>
<accession>A0A8J5K2X2</accession>
<feature type="transmembrane region" description="Helical" evidence="5">
    <location>
        <begin position="177"/>
        <end position="197"/>
    </location>
</feature>
<sequence>MSKMSVFGAKAGALTLMAVVSLLVSLLPLYIRKKLLSRIHGDKSQAILSGCLCFGGGVLMATVFLHLLPETEENYEYAMDAGYMRRISYPIAQLILCSGFFFVYLMEELIHSFFDPDHQQSSTSGSGVLDGCKNETFEGEDCCQRPTESDIQRHNVHTIPHHHHAGNMNNSTSVMEAVVVVAALSFHSIMEGLAIGLEDNITDVWILFGGVSAHKFIIAFSISMELLEVGLTFWPFLASMITFSLASPIGGFIGCLVLSLSTTETGASVLVPNVLQSIAGGTILYVTFCEVLERERTKNTGGWLRLLTLVLGFCVMAGLQCLDKDEEKESCDMTTPETFKAVMDETTF</sequence>
<keyword evidence="4 5" id="KW-0472">Membrane</keyword>
<dbReference type="PANTHER" id="PTHR11040">
    <property type="entry name" value="ZINC/IRON TRANSPORTER"/>
    <property type="match status" value="1"/>
</dbReference>
<dbReference type="GO" id="GO:0005886">
    <property type="term" value="C:plasma membrane"/>
    <property type="evidence" value="ECO:0007669"/>
    <property type="project" value="TreeGrafter"/>
</dbReference>
<evidence type="ECO:0000256" key="1">
    <source>
        <dbReference type="ARBA" id="ARBA00004141"/>
    </source>
</evidence>
<keyword evidence="7" id="KW-1185">Reference proteome</keyword>
<feature type="transmembrane region" description="Helical" evidence="5">
    <location>
        <begin position="300"/>
        <end position="319"/>
    </location>
</feature>
<dbReference type="EMBL" id="JAHLQT010020459">
    <property type="protein sequence ID" value="KAG7168211.1"/>
    <property type="molecule type" value="Genomic_DNA"/>
</dbReference>